<evidence type="ECO:0000259" key="3">
    <source>
        <dbReference type="Pfam" id="PF01232"/>
    </source>
</evidence>
<dbReference type="PANTHER" id="PTHR30524">
    <property type="entry name" value="MANNITOL-1-PHOSPHATE 5-DEHYDROGENASE"/>
    <property type="match status" value="1"/>
</dbReference>
<evidence type="ECO:0000256" key="1">
    <source>
        <dbReference type="ARBA" id="ARBA00023002"/>
    </source>
</evidence>
<keyword evidence="2" id="KW-0520">NAD</keyword>
<proteinExistence type="predicted"/>
<dbReference type="InterPro" id="IPR013131">
    <property type="entry name" value="Mannitol_DH_N"/>
</dbReference>
<dbReference type="InterPro" id="IPR013118">
    <property type="entry name" value="Mannitol_DH_C"/>
</dbReference>
<keyword evidence="6" id="KW-1185">Reference proteome</keyword>
<dbReference type="Gene3D" id="1.10.1040.10">
    <property type="entry name" value="N-(1-d-carboxylethyl)-l-norvaline Dehydrogenase, domain 2"/>
    <property type="match status" value="1"/>
</dbReference>
<dbReference type="EC" id="1.1.1.58" evidence="5"/>
<dbReference type="GO" id="GO:0009026">
    <property type="term" value="F:tagaturonate reductase activity"/>
    <property type="evidence" value="ECO:0007669"/>
    <property type="project" value="UniProtKB-EC"/>
</dbReference>
<dbReference type="Gene3D" id="3.40.50.720">
    <property type="entry name" value="NAD(P)-binding Rossmann-like Domain"/>
    <property type="match status" value="1"/>
</dbReference>
<dbReference type="InterPro" id="IPR013328">
    <property type="entry name" value="6PGD_dom2"/>
</dbReference>
<accession>A0ABU1ZPN1</accession>
<evidence type="ECO:0000313" key="5">
    <source>
        <dbReference type="EMBL" id="MDR7307497.1"/>
    </source>
</evidence>
<dbReference type="RefSeq" id="WP_310343811.1">
    <property type="nucleotide sequence ID" value="NZ_JAVDXO010000006.1"/>
</dbReference>
<dbReference type="Pfam" id="PF08125">
    <property type="entry name" value="Mannitol_dh_C"/>
    <property type="match status" value="1"/>
</dbReference>
<feature type="domain" description="Mannitol dehydrogenase N-terminal" evidence="3">
    <location>
        <begin position="5"/>
        <end position="226"/>
    </location>
</feature>
<dbReference type="SUPFAM" id="SSF48179">
    <property type="entry name" value="6-phosphogluconate dehydrogenase C-terminal domain-like"/>
    <property type="match status" value="1"/>
</dbReference>
<dbReference type="SUPFAM" id="SSF51735">
    <property type="entry name" value="NAD(P)-binding Rossmann-fold domains"/>
    <property type="match status" value="1"/>
</dbReference>
<dbReference type="InterPro" id="IPR008927">
    <property type="entry name" value="6-PGluconate_DH-like_C_sf"/>
</dbReference>
<evidence type="ECO:0000259" key="4">
    <source>
        <dbReference type="Pfam" id="PF08125"/>
    </source>
</evidence>
<comment type="caution">
    <text evidence="5">The sequence shown here is derived from an EMBL/GenBank/DDBJ whole genome shotgun (WGS) entry which is preliminary data.</text>
</comment>
<keyword evidence="1 5" id="KW-0560">Oxidoreductase</keyword>
<dbReference type="PANTHER" id="PTHR30524:SF0">
    <property type="entry name" value="ALTRONATE OXIDOREDUCTASE-RELATED"/>
    <property type="match status" value="1"/>
</dbReference>
<dbReference type="Proteomes" id="UP001268089">
    <property type="component" value="Unassembled WGS sequence"/>
</dbReference>
<sequence>MSYPILQFGTGRFLQAHADLFISQALACGQALGGIAVVQSTDSPQSSARAAALAHGYRVELRGMQQGQRIEDTVHVNAVQAVWHARHDWTQLRQAMASAVQVIISNTADTGFFLDARDTAALLQTPEATPLAYPAKLVALLYHRWQQQPEAPLTIYPCELVSRNGDVLRTLVSTLAKEWHAPPMFVHYVREHCVWVNSLVDRIVSSPLEPAGAVAEPYALWAIERQPRMVLPCTHPAVIVTDQLAAYEQRKLWLLNLGHTFLAERWQLLGGPADMTVVQAMHTPALRTPLEAVWADEVLPVFDAEGTGAEARGYLEELRDRLLNPFLEHQLADIAKNHGEKKQRRLAPVVQRAAELQLPLAQTQLRNALGL</sequence>
<dbReference type="Pfam" id="PF01232">
    <property type="entry name" value="Mannitol_dh"/>
    <property type="match status" value="1"/>
</dbReference>
<dbReference type="InterPro" id="IPR036291">
    <property type="entry name" value="NAD(P)-bd_dom_sf"/>
</dbReference>
<dbReference type="EMBL" id="JAVDXO010000006">
    <property type="protein sequence ID" value="MDR7307497.1"/>
    <property type="molecule type" value="Genomic_DNA"/>
</dbReference>
<organism evidence="5 6">
    <name type="scientific">Rhodoferax saidenbachensis</name>
    <dbReference type="NCBI Taxonomy" id="1484693"/>
    <lineage>
        <taxon>Bacteria</taxon>
        <taxon>Pseudomonadati</taxon>
        <taxon>Pseudomonadota</taxon>
        <taxon>Betaproteobacteria</taxon>
        <taxon>Burkholderiales</taxon>
        <taxon>Comamonadaceae</taxon>
        <taxon>Rhodoferax</taxon>
    </lineage>
</organism>
<reference evidence="5 6" key="1">
    <citation type="submission" date="2023-07" db="EMBL/GenBank/DDBJ databases">
        <title>Sorghum-associated microbial communities from plants grown in Nebraska, USA.</title>
        <authorList>
            <person name="Schachtman D."/>
        </authorList>
    </citation>
    <scope>NUCLEOTIDE SEQUENCE [LARGE SCALE GENOMIC DNA]</scope>
    <source>
        <strain evidence="5 6">BE308</strain>
    </source>
</reference>
<gene>
    <name evidence="5" type="ORF">J2X15_002784</name>
</gene>
<protein>
    <submittedName>
        <fullName evidence="5">Tagaturonate reductase</fullName>
        <ecNumber evidence="5">1.1.1.58</ecNumber>
    </submittedName>
</protein>
<evidence type="ECO:0000313" key="6">
    <source>
        <dbReference type="Proteomes" id="UP001268089"/>
    </source>
</evidence>
<feature type="domain" description="Mannitol dehydrogenase C-terminal" evidence="4">
    <location>
        <begin position="244"/>
        <end position="355"/>
    </location>
</feature>
<name>A0ABU1ZPN1_9BURK</name>
<evidence type="ECO:0000256" key="2">
    <source>
        <dbReference type="ARBA" id="ARBA00023027"/>
    </source>
</evidence>